<sequence>MLLPRSLCSRLYQCLALLCISLGAMGIVLPLLPTTPFLLVAAWAAPKGSPRLANWLWTHPRLGPILLAWRDQRAVPRRAKNTACALLIVSWVTLMMVGSPLPVLALTGILFTAVAAFVLTRPTVQLP</sequence>
<evidence type="ECO:0000256" key="1">
    <source>
        <dbReference type="PIRNR" id="PIRNR016789"/>
    </source>
</evidence>
<dbReference type="AlphaFoldDB" id="A0A7X3KQX3"/>
<evidence type="ECO:0000313" key="3">
    <source>
        <dbReference type="EMBL" id="MWJ28950.1"/>
    </source>
</evidence>
<name>A0A7X3KQX3_9GAMM</name>
<evidence type="ECO:0000256" key="2">
    <source>
        <dbReference type="SAM" id="Phobius"/>
    </source>
</evidence>
<proteinExistence type="predicted"/>
<reference evidence="3 4" key="1">
    <citation type="submission" date="2019-12" db="EMBL/GenBank/DDBJ databases">
        <title>Halomonas rutogse sp. nov. isolated from two lakes on Tibetan Plateau.</title>
        <authorList>
            <person name="Gao P."/>
        </authorList>
    </citation>
    <scope>NUCLEOTIDE SEQUENCE [LARGE SCALE GENOMIC DNA]</scope>
    <source>
        <strain evidence="3 4">ZH2S</strain>
    </source>
</reference>
<dbReference type="PIRSF" id="PIRSF016789">
    <property type="entry name" value="DUF454"/>
    <property type="match status" value="1"/>
</dbReference>
<protein>
    <recommendedName>
        <fullName evidence="1">Inner membrane protein</fullName>
    </recommendedName>
</protein>
<keyword evidence="1" id="KW-0997">Cell inner membrane</keyword>
<feature type="transmembrane region" description="Helical" evidence="2">
    <location>
        <begin position="103"/>
        <end position="120"/>
    </location>
</feature>
<gene>
    <name evidence="3" type="ORF">GPM19_12210</name>
</gene>
<dbReference type="RefSeq" id="WP_160419295.1">
    <property type="nucleotide sequence ID" value="NZ_WTKP01000008.1"/>
</dbReference>
<accession>A0A7X3KQX3</accession>
<dbReference type="GO" id="GO:0005886">
    <property type="term" value="C:plasma membrane"/>
    <property type="evidence" value="ECO:0007669"/>
    <property type="project" value="UniProtKB-SubCell"/>
</dbReference>
<dbReference type="EMBL" id="WTKP01000008">
    <property type="protein sequence ID" value="MWJ28950.1"/>
    <property type="molecule type" value="Genomic_DNA"/>
</dbReference>
<feature type="transmembrane region" description="Helical" evidence="2">
    <location>
        <begin position="12"/>
        <end position="32"/>
    </location>
</feature>
<keyword evidence="1" id="KW-1003">Cell membrane</keyword>
<dbReference type="Proteomes" id="UP000437638">
    <property type="component" value="Unassembled WGS sequence"/>
</dbReference>
<keyword evidence="2" id="KW-1133">Transmembrane helix</keyword>
<keyword evidence="2" id="KW-0812">Transmembrane</keyword>
<dbReference type="InterPro" id="IPR007401">
    <property type="entry name" value="DUF454"/>
</dbReference>
<dbReference type="PANTHER" id="PTHR35813:SF1">
    <property type="entry name" value="INNER MEMBRANE PROTEIN YBAN"/>
    <property type="match status" value="1"/>
</dbReference>
<evidence type="ECO:0000313" key="4">
    <source>
        <dbReference type="Proteomes" id="UP000437638"/>
    </source>
</evidence>
<dbReference type="Pfam" id="PF04304">
    <property type="entry name" value="DUF454"/>
    <property type="match status" value="1"/>
</dbReference>
<dbReference type="PANTHER" id="PTHR35813">
    <property type="entry name" value="INNER MEMBRANE PROTEIN YBAN"/>
    <property type="match status" value="1"/>
</dbReference>
<comment type="subcellular location">
    <subcellularLocation>
        <location evidence="1">Cell inner membrane</location>
        <topology evidence="1">Multi-pass membrane protein</topology>
    </subcellularLocation>
</comment>
<organism evidence="3 4">
    <name type="scientific">Vreelandella zhuhanensis</name>
    <dbReference type="NCBI Taxonomy" id="2684210"/>
    <lineage>
        <taxon>Bacteria</taxon>
        <taxon>Pseudomonadati</taxon>
        <taxon>Pseudomonadota</taxon>
        <taxon>Gammaproteobacteria</taxon>
        <taxon>Oceanospirillales</taxon>
        <taxon>Halomonadaceae</taxon>
        <taxon>Vreelandella</taxon>
    </lineage>
</organism>
<comment type="caution">
    <text evidence="3">The sequence shown here is derived from an EMBL/GenBank/DDBJ whole genome shotgun (WGS) entry which is preliminary data.</text>
</comment>
<keyword evidence="4" id="KW-1185">Reference proteome</keyword>
<keyword evidence="1 2" id="KW-0472">Membrane</keyword>